<dbReference type="InterPro" id="IPR029787">
    <property type="entry name" value="Nucleotide_cyclase"/>
</dbReference>
<dbReference type="PROSITE" id="PS50113">
    <property type="entry name" value="PAC"/>
    <property type="match status" value="1"/>
</dbReference>
<dbReference type="SUPFAM" id="SSF55785">
    <property type="entry name" value="PYP-like sensor domain (PAS domain)"/>
    <property type="match status" value="1"/>
</dbReference>
<dbReference type="InterPro" id="IPR001633">
    <property type="entry name" value="EAL_dom"/>
</dbReference>
<dbReference type="SMART" id="SM00267">
    <property type="entry name" value="GGDEF"/>
    <property type="match status" value="1"/>
</dbReference>
<dbReference type="InterPro" id="IPR035965">
    <property type="entry name" value="PAS-like_dom_sf"/>
</dbReference>
<dbReference type="PROSITE" id="PS50887">
    <property type="entry name" value="GGDEF"/>
    <property type="match status" value="1"/>
</dbReference>
<dbReference type="PROSITE" id="PS50883">
    <property type="entry name" value="EAL"/>
    <property type="match status" value="1"/>
</dbReference>
<dbReference type="Gene3D" id="3.20.20.450">
    <property type="entry name" value="EAL domain"/>
    <property type="match status" value="1"/>
</dbReference>
<organism evidence="5 6">
    <name type="scientific">Demequina sediminis</name>
    <dbReference type="NCBI Taxonomy" id="1930058"/>
    <lineage>
        <taxon>Bacteria</taxon>
        <taxon>Bacillati</taxon>
        <taxon>Actinomycetota</taxon>
        <taxon>Actinomycetes</taxon>
        <taxon>Micrococcales</taxon>
        <taxon>Demequinaceae</taxon>
        <taxon>Demequina</taxon>
    </lineage>
</organism>
<dbReference type="Pfam" id="PF00563">
    <property type="entry name" value="EAL"/>
    <property type="match status" value="1"/>
</dbReference>
<dbReference type="CDD" id="cd01949">
    <property type="entry name" value="GGDEF"/>
    <property type="match status" value="1"/>
</dbReference>
<dbReference type="InterPro" id="IPR052155">
    <property type="entry name" value="Biofilm_reg_signaling"/>
</dbReference>
<proteinExistence type="predicted"/>
<feature type="domain" description="EAL" evidence="3">
    <location>
        <begin position="301"/>
        <end position="552"/>
    </location>
</feature>
<feature type="domain" description="PAC" evidence="2">
    <location>
        <begin position="77"/>
        <end position="128"/>
    </location>
</feature>
<dbReference type="SUPFAM" id="SSF55073">
    <property type="entry name" value="Nucleotide cyclase"/>
    <property type="match status" value="1"/>
</dbReference>
<dbReference type="Gene3D" id="3.30.70.270">
    <property type="match status" value="1"/>
</dbReference>
<feature type="domain" description="PAS" evidence="1">
    <location>
        <begin position="3"/>
        <end position="58"/>
    </location>
</feature>
<dbReference type="Proteomes" id="UP001426770">
    <property type="component" value="Unassembled WGS sequence"/>
</dbReference>
<feature type="domain" description="GGDEF" evidence="4">
    <location>
        <begin position="160"/>
        <end position="292"/>
    </location>
</feature>
<dbReference type="InterPro" id="IPR000160">
    <property type="entry name" value="GGDEF_dom"/>
</dbReference>
<dbReference type="SUPFAM" id="SSF141868">
    <property type="entry name" value="EAL domain-like"/>
    <property type="match status" value="1"/>
</dbReference>
<dbReference type="InterPro" id="IPR000700">
    <property type="entry name" value="PAS-assoc_C"/>
</dbReference>
<evidence type="ECO:0000259" key="2">
    <source>
        <dbReference type="PROSITE" id="PS50113"/>
    </source>
</evidence>
<dbReference type="PROSITE" id="PS50112">
    <property type="entry name" value="PAS"/>
    <property type="match status" value="1"/>
</dbReference>
<dbReference type="SMART" id="SM00091">
    <property type="entry name" value="PAS"/>
    <property type="match status" value="1"/>
</dbReference>
<sequence length="566" mass="61152">MAQSDLFRPAFDGSPIGMIVMDAEGAMLDANRAFARIVGRTTAGLRTFRLRDLTHPDDVARDEELRGQLDTGELPYFQAQTRLIHRNGDTVWTRLTVSLAPAEAAPARYLAHVEDVTEIRRAKDLLERRALYDHLTGLPNRTLLLERLEAALESRRADAHTVACIFLDVDHFKLVNDSLGHEAGDTLLQAIASRVRGAVRPGDTVARLGGDEFVVILESVATQAAAEAFLTVIAADVQVPFAVGGHEVVPTVSAGLALAEPGITAESLLRNADTAMYTAKQRGRARVEVFSTELRSHALSKLSIESELRTAIREGELVVHYQPIVRLDTNEAVAYEALVRWQHPSRGLLLPEEFIEVCEEANLVVPLGAFVINEACELIAAHPEFTGRIFVNVSTRQIGSADLTRVVTHALESTGIDPGRLGLEITESGMLIATQAARADLDGLSQLGVELIIDDFGTGYSALSSVLLNPVSGLKLAREFTLRLGDRSTGDRISTTVAALTRSLGMSGVIEGVESEAQRDIAREHGWALGQGFLFGHAIPVTELPFAAHRPCPQSADDRSGPLASA</sequence>
<dbReference type="InterPro" id="IPR000014">
    <property type="entry name" value="PAS"/>
</dbReference>
<evidence type="ECO:0000259" key="3">
    <source>
        <dbReference type="PROSITE" id="PS50883"/>
    </source>
</evidence>
<dbReference type="Gene3D" id="3.30.450.20">
    <property type="entry name" value="PAS domain"/>
    <property type="match status" value="1"/>
</dbReference>
<dbReference type="Pfam" id="PF00990">
    <property type="entry name" value="GGDEF"/>
    <property type="match status" value="1"/>
</dbReference>
<dbReference type="InterPro" id="IPR043128">
    <property type="entry name" value="Rev_trsase/Diguanyl_cyclase"/>
</dbReference>
<dbReference type="CDD" id="cd01948">
    <property type="entry name" value="EAL"/>
    <property type="match status" value="1"/>
</dbReference>
<dbReference type="Pfam" id="PF08448">
    <property type="entry name" value="PAS_4"/>
    <property type="match status" value="1"/>
</dbReference>
<dbReference type="PANTHER" id="PTHR44757">
    <property type="entry name" value="DIGUANYLATE CYCLASE DGCP"/>
    <property type="match status" value="1"/>
</dbReference>
<dbReference type="SMART" id="SM00052">
    <property type="entry name" value="EAL"/>
    <property type="match status" value="1"/>
</dbReference>
<evidence type="ECO:0000313" key="5">
    <source>
        <dbReference type="EMBL" id="GAA5517600.1"/>
    </source>
</evidence>
<dbReference type="NCBIfam" id="TIGR00229">
    <property type="entry name" value="sensory_box"/>
    <property type="match status" value="1"/>
</dbReference>
<dbReference type="RefSeq" id="WP_286215635.1">
    <property type="nucleotide sequence ID" value="NZ_AP027736.1"/>
</dbReference>
<gene>
    <name evidence="5" type="ORF">Lsed01_00006</name>
</gene>
<dbReference type="InterPro" id="IPR035919">
    <property type="entry name" value="EAL_sf"/>
</dbReference>
<accession>A0ABP9WCM8</accession>
<comment type="caution">
    <text evidence="5">The sequence shown here is derived from an EMBL/GenBank/DDBJ whole genome shotgun (WGS) entry which is preliminary data.</text>
</comment>
<evidence type="ECO:0000313" key="6">
    <source>
        <dbReference type="Proteomes" id="UP001426770"/>
    </source>
</evidence>
<evidence type="ECO:0008006" key="7">
    <source>
        <dbReference type="Google" id="ProtNLM"/>
    </source>
</evidence>
<evidence type="ECO:0000259" key="4">
    <source>
        <dbReference type="PROSITE" id="PS50887"/>
    </source>
</evidence>
<dbReference type="EMBL" id="BAABRR010000001">
    <property type="protein sequence ID" value="GAA5517600.1"/>
    <property type="molecule type" value="Genomic_DNA"/>
</dbReference>
<dbReference type="InterPro" id="IPR013656">
    <property type="entry name" value="PAS_4"/>
</dbReference>
<name>A0ABP9WCM8_9MICO</name>
<evidence type="ECO:0000259" key="1">
    <source>
        <dbReference type="PROSITE" id="PS50112"/>
    </source>
</evidence>
<keyword evidence="6" id="KW-1185">Reference proteome</keyword>
<protein>
    <recommendedName>
        <fullName evidence="7">EAL domain-containing protein</fullName>
    </recommendedName>
</protein>
<reference evidence="5 6" key="1">
    <citation type="submission" date="2024-02" db="EMBL/GenBank/DDBJ databases">
        <title>Lysinimicrobium sediminis NBRC 112286.</title>
        <authorList>
            <person name="Ichikawa N."/>
            <person name="Katano-Makiyama Y."/>
            <person name="Hidaka K."/>
        </authorList>
    </citation>
    <scope>NUCLEOTIDE SEQUENCE [LARGE SCALE GENOMIC DNA]</scope>
    <source>
        <strain evidence="5 6">NBRC 112286</strain>
    </source>
</reference>
<dbReference type="PANTHER" id="PTHR44757:SF2">
    <property type="entry name" value="BIOFILM ARCHITECTURE MAINTENANCE PROTEIN MBAA"/>
    <property type="match status" value="1"/>
</dbReference>
<dbReference type="NCBIfam" id="TIGR00254">
    <property type="entry name" value="GGDEF"/>
    <property type="match status" value="1"/>
</dbReference>
<dbReference type="CDD" id="cd00130">
    <property type="entry name" value="PAS"/>
    <property type="match status" value="1"/>
</dbReference>